<keyword evidence="2" id="KW-1185">Reference proteome</keyword>
<dbReference type="PANTHER" id="PTHR39600:SF1">
    <property type="entry name" value="PEPTIDASE INHIBITOR I78 FAMILY PROTEIN"/>
    <property type="match status" value="1"/>
</dbReference>
<dbReference type="PANTHER" id="PTHR39600">
    <property type="entry name" value="PEPTIDASE INHIBITOR I78 FAMILY PROTEIN"/>
    <property type="match status" value="1"/>
</dbReference>
<dbReference type="InterPro" id="IPR021719">
    <property type="entry name" value="Prot_inh_I78"/>
</dbReference>
<name>A0A5B9DNS8_9HYPH</name>
<reference evidence="1 2" key="1">
    <citation type="journal article" date="2015" name="Int. J. Syst. Evol. Microbiol.">
        <title>Youhaiella tibetensis gen. nov., sp. nov., isolated from subsurface sediment.</title>
        <authorList>
            <person name="Wang Y.X."/>
            <person name="Huang F.Q."/>
            <person name="Nogi Y."/>
            <person name="Pang S.J."/>
            <person name="Wang P.K."/>
            <person name="Lv J."/>
        </authorList>
    </citation>
    <scope>NUCLEOTIDE SEQUENCE [LARGE SCALE GENOMIC DNA]</scope>
    <source>
        <strain evidence="2">fig4</strain>
    </source>
</reference>
<accession>A0A5B9DNS8</accession>
<dbReference type="OrthoDB" id="8724542at2"/>
<protein>
    <recommendedName>
        <fullName evidence="3">Peptidase inhibitor I78 family protein</fullName>
    </recommendedName>
</protein>
<dbReference type="Pfam" id="PF11720">
    <property type="entry name" value="Inhibitor_I78"/>
    <property type="match status" value="1"/>
</dbReference>
<proteinExistence type="predicted"/>
<dbReference type="Proteomes" id="UP000321062">
    <property type="component" value="Chromosome"/>
</dbReference>
<evidence type="ECO:0000313" key="1">
    <source>
        <dbReference type="EMBL" id="QEE20857.1"/>
    </source>
</evidence>
<evidence type="ECO:0000313" key="2">
    <source>
        <dbReference type="Proteomes" id="UP000321062"/>
    </source>
</evidence>
<evidence type="ECO:0008006" key="3">
    <source>
        <dbReference type="Google" id="ProtNLM"/>
    </source>
</evidence>
<dbReference type="Gene3D" id="3.30.10.10">
    <property type="entry name" value="Trypsin Inhibitor V, subunit A"/>
    <property type="match status" value="1"/>
</dbReference>
<dbReference type="AlphaFoldDB" id="A0A5B9DNS8"/>
<gene>
    <name evidence="1" type="ORF">FNA67_12025</name>
</gene>
<sequence length="154" mass="15706">MTGSKDAFLPAPALAALLSFGRLDARHGKVFFLLSQRTVVVALPERGDMPMFKSLPAGIAILATIIACTAPARADGPATEPATPDCGAAALEASIGKAVVGTTAEDVTVGGAPVQSKGVVRVIMPGDMVTQDFSEDRLNLEVDEAGNLARATCG</sequence>
<dbReference type="KEGG" id="yti:FNA67_12025"/>
<dbReference type="EMBL" id="CP041690">
    <property type="protein sequence ID" value="QEE20857.1"/>
    <property type="molecule type" value="Genomic_DNA"/>
</dbReference>
<organism evidence="1 2">
    <name type="scientific">Paradevosia tibetensis</name>
    <dbReference type="NCBI Taxonomy" id="1447062"/>
    <lineage>
        <taxon>Bacteria</taxon>
        <taxon>Pseudomonadati</taxon>
        <taxon>Pseudomonadota</taxon>
        <taxon>Alphaproteobacteria</taxon>
        <taxon>Hyphomicrobiales</taxon>
        <taxon>Devosiaceae</taxon>
        <taxon>Paradevosia</taxon>
    </lineage>
</organism>